<dbReference type="PANTHER" id="PTHR43226">
    <property type="entry name" value="XAA-PRO AMINOPEPTIDASE 3"/>
    <property type="match status" value="1"/>
</dbReference>
<dbReference type="SMART" id="SM01011">
    <property type="entry name" value="AMP_N"/>
    <property type="match status" value="1"/>
</dbReference>
<dbReference type="GO" id="GO:0006508">
    <property type="term" value="P:proteolysis"/>
    <property type="evidence" value="ECO:0007669"/>
    <property type="project" value="TreeGrafter"/>
</dbReference>
<evidence type="ECO:0000256" key="2">
    <source>
        <dbReference type="ARBA" id="ARBA00008766"/>
    </source>
</evidence>
<keyword evidence="4" id="KW-0378">Hydrolase</keyword>
<dbReference type="InterPro" id="IPR036005">
    <property type="entry name" value="Creatinase/aminopeptidase-like"/>
</dbReference>
<keyword evidence="5" id="KW-0464">Manganese</keyword>
<dbReference type="CDD" id="cd01087">
    <property type="entry name" value="Prolidase"/>
    <property type="match status" value="1"/>
</dbReference>
<keyword evidence="3 6" id="KW-0479">Metal-binding</keyword>
<dbReference type="AlphaFoldDB" id="A0A168SK15"/>
<dbReference type="GO" id="GO:0070006">
    <property type="term" value="F:metalloaminopeptidase activity"/>
    <property type="evidence" value="ECO:0007669"/>
    <property type="project" value="InterPro"/>
</dbReference>
<dbReference type="InterPro" id="IPR052433">
    <property type="entry name" value="X-Pro_dipept-like"/>
</dbReference>
<dbReference type="EMBL" id="LT554895">
    <property type="protein sequence ID" value="SAM08542.1"/>
    <property type="molecule type" value="Genomic_DNA"/>
</dbReference>
<keyword evidence="9" id="KW-1185">Reference proteome</keyword>
<dbReference type="Gene3D" id="3.40.350.10">
    <property type="entry name" value="Creatinase/prolidase N-terminal domain"/>
    <property type="match status" value="1"/>
</dbReference>
<dbReference type="STRING" id="4829.A0A168SK15"/>
<dbReference type="InterPro" id="IPR029149">
    <property type="entry name" value="Creatin/AminoP/Spt16_N"/>
</dbReference>
<name>A0A168SK15_ABSGL</name>
<proteinExistence type="inferred from homology"/>
<organism evidence="8">
    <name type="scientific">Absidia glauca</name>
    <name type="common">Pin mould</name>
    <dbReference type="NCBI Taxonomy" id="4829"/>
    <lineage>
        <taxon>Eukaryota</taxon>
        <taxon>Fungi</taxon>
        <taxon>Fungi incertae sedis</taxon>
        <taxon>Mucoromycota</taxon>
        <taxon>Mucoromycotina</taxon>
        <taxon>Mucoromycetes</taxon>
        <taxon>Mucorales</taxon>
        <taxon>Cunninghamellaceae</taxon>
        <taxon>Absidia</taxon>
    </lineage>
</organism>
<feature type="domain" description="Aminopeptidase P N-terminal" evidence="7">
    <location>
        <begin position="13"/>
        <end position="151"/>
    </location>
</feature>
<evidence type="ECO:0000256" key="5">
    <source>
        <dbReference type="ARBA" id="ARBA00023211"/>
    </source>
</evidence>
<dbReference type="Gene3D" id="3.90.230.10">
    <property type="entry name" value="Creatinase/methionine aminopeptidase superfamily"/>
    <property type="match status" value="1"/>
</dbReference>
<dbReference type="OMA" id="YELRMIR"/>
<dbReference type="SUPFAM" id="SSF55920">
    <property type="entry name" value="Creatinase/aminopeptidase"/>
    <property type="match status" value="1"/>
</dbReference>
<dbReference type="Proteomes" id="UP000078561">
    <property type="component" value="Unassembled WGS sequence"/>
</dbReference>
<dbReference type="InParanoid" id="A0A168SK15"/>
<evidence type="ECO:0000313" key="8">
    <source>
        <dbReference type="EMBL" id="SAM08542.1"/>
    </source>
</evidence>
<evidence type="ECO:0000313" key="9">
    <source>
        <dbReference type="Proteomes" id="UP000078561"/>
    </source>
</evidence>
<accession>A0A168SK15</accession>
<sequence>MSPHTVIPIRPSQKKLATKQNCHKVCKALLDAQAYNDKKGVIYHRGAVYANRHDTDIELDYRQESYFFYLTGVEDPGYHVIVDINTTMVYLFTPSIDSTECLWKCPPAAPNKLLRLYDVDSVQDEQDLDQLLYELNPSTIYTLSTTDTVLIPSFFQPRMSTHGCLRQVLDECRLIKSPWEIKLLRQVTQASSQAHIALMRDAHPHQPESELVALFHWICSRHGLTRQAYIPIVVSGKRTAVLHETRYKHCLPGDDPHAMVLVDAGGERFCYATDITRCYPVSGTFSKESRTIYEIVLKMQETVLAHLKPGVMWSDMEKLAIRILCQELCRIGILIGDENELLELNIPTTFYFHGLGHSVGLDVHDVGGRQTKDHGDDDEEEERLSTFLVDRPLEANMVLTVEPGVYFNDSWISTWTQCPGYEHYYNMDRIRQYSVVGGIRIEDTIVITDTGHENLTTAPKKVEDIEKIMASGAHRDNTIDFDY</sequence>
<evidence type="ECO:0000256" key="6">
    <source>
        <dbReference type="RuleBase" id="RU000590"/>
    </source>
</evidence>
<evidence type="ECO:0000259" key="7">
    <source>
        <dbReference type="SMART" id="SM01011"/>
    </source>
</evidence>
<comment type="similarity">
    <text evidence="2 6">Belongs to the peptidase M24B family.</text>
</comment>
<dbReference type="PROSITE" id="PS00491">
    <property type="entry name" value="PROLINE_PEPTIDASE"/>
    <property type="match status" value="1"/>
</dbReference>
<dbReference type="GO" id="GO:0030145">
    <property type="term" value="F:manganese ion binding"/>
    <property type="evidence" value="ECO:0007669"/>
    <property type="project" value="InterPro"/>
</dbReference>
<dbReference type="Pfam" id="PF05195">
    <property type="entry name" value="AMP_N"/>
    <property type="match status" value="1"/>
</dbReference>
<protein>
    <recommendedName>
        <fullName evidence="7">Aminopeptidase P N-terminal domain-containing protein</fullName>
    </recommendedName>
</protein>
<comment type="cofactor">
    <cofactor evidence="1">
        <name>Mn(2+)</name>
        <dbReference type="ChEBI" id="CHEBI:29035"/>
    </cofactor>
</comment>
<evidence type="ECO:0000256" key="4">
    <source>
        <dbReference type="ARBA" id="ARBA00022801"/>
    </source>
</evidence>
<evidence type="ECO:0000256" key="1">
    <source>
        <dbReference type="ARBA" id="ARBA00001936"/>
    </source>
</evidence>
<evidence type="ECO:0000256" key="3">
    <source>
        <dbReference type="ARBA" id="ARBA00022723"/>
    </source>
</evidence>
<dbReference type="OrthoDB" id="10261878at2759"/>
<reference evidence="8" key="1">
    <citation type="submission" date="2016-04" db="EMBL/GenBank/DDBJ databases">
        <authorList>
            <person name="Evans L.H."/>
            <person name="Alamgir A."/>
            <person name="Owens N."/>
            <person name="Weber N.D."/>
            <person name="Virtaneva K."/>
            <person name="Barbian K."/>
            <person name="Babar A."/>
            <person name="Rosenke K."/>
        </authorList>
    </citation>
    <scope>NUCLEOTIDE SEQUENCE [LARGE SCALE GENOMIC DNA]</scope>
    <source>
        <strain evidence="8">CBS 101.48</strain>
    </source>
</reference>
<dbReference type="InterPro" id="IPR001131">
    <property type="entry name" value="Peptidase_M24B_aminopep-P_CS"/>
</dbReference>
<dbReference type="InterPro" id="IPR000994">
    <property type="entry name" value="Pept_M24"/>
</dbReference>
<dbReference type="InterPro" id="IPR007865">
    <property type="entry name" value="Aminopep_P_N"/>
</dbReference>
<dbReference type="PANTHER" id="PTHR43226:SF1">
    <property type="entry name" value="XAA-PRO DIPEPTIDASE"/>
    <property type="match status" value="1"/>
</dbReference>
<dbReference type="SUPFAM" id="SSF53092">
    <property type="entry name" value="Creatinase/prolidase N-terminal domain"/>
    <property type="match status" value="1"/>
</dbReference>
<dbReference type="Pfam" id="PF00557">
    <property type="entry name" value="Peptidase_M24"/>
    <property type="match status" value="1"/>
</dbReference>
<gene>
    <name evidence="8" type="primary">ABSGL_14205.1 scaffold 14385</name>
</gene>